<dbReference type="InterPro" id="IPR050109">
    <property type="entry name" value="HTH-type_TetR-like_transc_reg"/>
</dbReference>
<dbReference type="RefSeq" id="WP_062536708.1">
    <property type="nucleotide sequence ID" value="NZ_DF970195.1"/>
</dbReference>
<dbReference type="InterPro" id="IPR009057">
    <property type="entry name" value="Homeodomain-like_sf"/>
</dbReference>
<evidence type="ECO:0000256" key="3">
    <source>
        <dbReference type="SAM" id="MobiDB-lite"/>
    </source>
</evidence>
<dbReference type="GO" id="GO:0000976">
    <property type="term" value="F:transcription cis-regulatory region binding"/>
    <property type="evidence" value="ECO:0007669"/>
    <property type="project" value="TreeGrafter"/>
</dbReference>
<feature type="domain" description="HTH tetR-type" evidence="5">
    <location>
        <begin position="20"/>
        <end position="80"/>
    </location>
</feature>
<evidence type="ECO:0000313" key="7">
    <source>
        <dbReference type="Proteomes" id="UP000253740"/>
    </source>
</evidence>
<dbReference type="Gene3D" id="1.10.357.10">
    <property type="entry name" value="Tetracycline Repressor, domain 2"/>
    <property type="match status" value="1"/>
</dbReference>
<keyword evidence="1 2" id="KW-0238">DNA-binding</keyword>
<dbReference type="GO" id="GO:0003700">
    <property type="term" value="F:DNA-binding transcription factor activity"/>
    <property type="evidence" value="ECO:0007669"/>
    <property type="project" value="TreeGrafter"/>
</dbReference>
<evidence type="ECO:0000256" key="4">
    <source>
        <dbReference type="SAM" id="Phobius"/>
    </source>
</evidence>
<reference evidence="6" key="1">
    <citation type="submission" date="2015-08" db="EMBL/GenBank/DDBJ databases">
        <title>Complete DNA Sequence of Pseudomonas syringae pv. actinidiae, the Causal Agent of Kiwifruit Canker Disease.</title>
        <authorList>
            <person name="Rikkerink E.H.A."/>
            <person name="Fineran P.C."/>
        </authorList>
    </citation>
    <scope>NUCLEOTIDE SEQUENCE</scope>
    <source>
        <strain evidence="6">SkMP5</strain>
    </source>
</reference>
<dbReference type="InterPro" id="IPR001647">
    <property type="entry name" value="HTH_TetR"/>
</dbReference>
<proteinExistence type="predicted"/>
<name>A0A0K8QMX6_9GAMM</name>
<gene>
    <name evidence="6" type="ORF">MBSD_n1527</name>
</gene>
<dbReference type="PANTHER" id="PTHR30055:SF235">
    <property type="entry name" value="TRANSCRIPTIONAL REGULATORY PROTEIN"/>
    <property type="match status" value="1"/>
</dbReference>
<dbReference type="Proteomes" id="UP000253740">
    <property type="component" value="Unassembled WGS sequence"/>
</dbReference>
<dbReference type="SUPFAM" id="SSF46689">
    <property type="entry name" value="Homeodomain-like"/>
    <property type="match status" value="1"/>
</dbReference>
<evidence type="ECO:0000256" key="2">
    <source>
        <dbReference type="PROSITE-ProRule" id="PRU00335"/>
    </source>
</evidence>
<dbReference type="EMBL" id="DF970195">
    <property type="protein sequence ID" value="GAP66224.1"/>
    <property type="molecule type" value="Genomic_DNA"/>
</dbReference>
<dbReference type="InterPro" id="IPR036271">
    <property type="entry name" value="Tet_transcr_reg_TetR-rel_C_sf"/>
</dbReference>
<keyword evidence="7" id="KW-1185">Reference proteome</keyword>
<keyword evidence="4" id="KW-1133">Transmembrane helix</keyword>
<sequence>MSTRPATPRRRGRPPAEKSADRRARLLQAALELFAERGIAATPLNAIARRARVTPALVHYYFGNRDKLIDAVVEERLVPLMQRATMPIADAGADLPSALLGFARQLMQTLAATPWLPPLWLREVVGAGGLLRERLIGRVAPRVAARVAALAAEAQARGALNPALDPRLLLVSLIALTVFPFAAAPIWSRLPGNADIDADTLTRHMLALLRHGLEPPHAPSA</sequence>
<dbReference type="AlphaFoldDB" id="A0A0K8QMX6"/>
<organism evidence="6">
    <name type="scientific">Mizugakiibacter sediminis</name>
    <dbReference type="NCBI Taxonomy" id="1475481"/>
    <lineage>
        <taxon>Bacteria</taxon>
        <taxon>Pseudomonadati</taxon>
        <taxon>Pseudomonadota</taxon>
        <taxon>Gammaproteobacteria</taxon>
        <taxon>Lysobacterales</taxon>
        <taxon>Rhodanobacteraceae</taxon>
        <taxon>Mizugakiibacter</taxon>
    </lineage>
</organism>
<dbReference type="SUPFAM" id="SSF48498">
    <property type="entry name" value="Tetracyclin repressor-like, C-terminal domain"/>
    <property type="match status" value="1"/>
</dbReference>
<dbReference type="PROSITE" id="PS50977">
    <property type="entry name" value="HTH_TETR_2"/>
    <property type="match status" value="1"/>
</dbReference>
<keyword evidence="4" id="KW-0472">Membrane</keyword>
<keyword evidence="4" id="KW-0812">Transmembrane</keyword>
<feature type="DNA-binding region" description="H-T-H motif" evidence="2">
    <location>
        <begin position="43"/>
        <end position="62"/>
    </location>
</feature>
<feature type="transmembrane region" description="Helical" evidence="4">
    <location>
        <begin position="168"/>
        <end position="187"/>
    </location>
</feature>
<evidence type="ECO:0000259" key="5">
    <source>
        <dbReference type="PROSITE" id="PS50977"/>
    </source>
</evidence>
<accession>A0A0K8QMX6</accession>
<dbReference type="PRINTS" id="PR00455">
    <property type="entry name" value="HTHTETR"/>
</dbReference>
<evidence type="ECO:0000256" key="1">
    <source>
        <dbReference type="ARBA" id="ARBA00023125"/>
    </source>
</evidence>
<dbReference type="Pfam" id="PF00440">
    <property type="entry name" value="TetR_N"/>
    <property type="match status" value="1"/>
</dbReference>
<protein>
    <recommendedName>
        <fullName evidence="5">HTH tetR-type domain-containing protein</fullName>
    </recommendedName>
</protein>
<dbReference type="OrthoDB" id="8961953at2"/>
<dbReference type="STRING" id="1475481.GCA_000953855_01556"/>
<evidence type="ECO:0000313" key="6">
    <source>
        <dbReference type="EMBL" id="GAP66224.1"/>
    </source>
</evidence>
<feature type="region of interest" description="Disordered" evidence="3">
    <location>
        <begin position="1"/>
        <end position="21"/>
    </location>
</feature>
<dbReference type="PANTHER" id="PTHR30055">
    <property type="entry name" value="HTH-TYPE TRANSCRIPTIONAL REGULATOR RUTR"/>
    <property type="match status" value="1"/>
</dbReference>